<keyword evidence="3" id="KW-1185">Reference proteome</keyword>
<sequence length="366" mass="41103">MNPEFEAKLCSECFHDQGLRLDAALGGFDDPAECPNCHKAEGKKLDLPHIEELAHRFFVRGTVFRTDYGGAPLVQFNQHQETSIDLTPQLAEDVKLFEKTLGIGFFYYGPRLWMVGEVTPLNELLDEATRAAVIQRVVTEYPAVPFKTADVLYRIRLAPQEPGAHHEYDSPPDQFLGQGRLDSSDLPILYGSQDIEVCVHECRTTVDDEAYLATLKPTRDLRLLDLSALLDEDATEFESLDMALHMLFLAARHAYPITREIAKAAKAQGFDGVIYPSYFSFARTGAMPFETVYGISIRRIKELRAHAMSHVVPNIGLFGRPIGDGLLRVDCLNKIILNRVVYDLRFGPVLGQSPFLQDLGEEYPDL</sequence>
<feature type="domain" description="RES" evidence="1">
    <location>
        <begin position="152"/>
        <end position="278"/>
    </location>
</feature>
<protein>
    <submittedName>
        <fullName evidence="2">RES family NAD+ phosphorylase</fullName>
    </submittedName>
</protein>
<accession>A0ABU1CHZ7</accession>
<evidence type="ECO:0000259" key="1">
    <source>
        <dbReference type="Pfam" id="PF08808"/>
    </source>
</evidence>
<name>A0ABU1CHZ7_9GAMM</name>
<evidence type="ECO:0000313" key="3">
    <source>
        <dbReference type="Proteomes" id="UP001233535"/>
    </source>
</evidence>
<proteinExistence type="predicted"/>
<comment type="caution">
    <text evidence="2">The sequence shown here is derived from an EMBL/GenBank/DDBJ whole genome shotgun (WGS) entry which is preliminary data.</text>
</comment>
<gene>
    <name evidence="2" type="ORF">P8609_16505</name>
</gene>
<dbReference type="RefSeq" id="WP_309263681.1">
    <property type="nucleotide sequence ID" value="NZ_JARUHG010000006.1"/>
</dbReference>
<evidence type="ECO:0000313" key="2">
    <source>
        <dbReference type="EMBL" id="MDR0184567.1"/>
    </source>
</evidence>
<organism evidence="2 3">
    <name type="scientific">Lysobacter arvi</name>
    <dbReference type="NCBI Taxonomy" id="3038776"/>
    <lineage>
        <taxon>Bacteria</taxon>
        <taxon>Pseudomonadati</taxon>
        <taxon>Pseudomonadota</taxon>
        <taxon>Gammaproteobacteria</taxon>
        <taxon>Lysobacterales</taxon>
        <taxon>Lysobacteraceae</taxon>
        <taxon>Lysobacter</taxon>
    </lineage>
</organism>
<dbReference type="InterPro" id="IPR014914">
    <property type="entry name" value="RES_dom"/>
</dbReference>
<dbReference type="EMBL" id="JARUHG010000006">
    <property type="protein sequence ID" value="MDR0184567.1"/>
    <property type="molecule type" value="Genomic_DNA"/>
</dbReference>
<reference evidence="2 3" key="1">
    <citation type="submission" date="2023-04" db="EMBL/GenBank/DDBJ databases">
        <title>Lysobacter sp. strain UC isolated from soil sample.</title>
        <authorList>
            <person name="Choksket S."/>
            <person name="Harshvardhan F."/>
            <person name="Rana R."/>
            <person name="Patil P.B."/>
            <person name="Korpole S."/>
        </authorList>
    </citation>
    <scope>NUCLEOTIDE SEQUENCE [LARGE SCALE GENOMIC DNA]</scope>
    <source>
        <strain evidence="2 3">UC</strain>
    </source>
</reference>
<dbReference type="Pfam" id="PF08808">
    <property type="entry name" value="RES"/>
    <property type="match status" value="1"/>
</dbReference>
<dbReference type="Proteomes" id="UP001233535">
    <property type="component" value="Unassembled WGS sequence"/>
</dbReference>